<evidence type="ECO:0000256" key="14">
    <source>
        <dbReference type="ARBA" id="ARBA00044780"/>
    </source>
</evidence>
<comment type="subunit">
    <text evidence="3">Homodimer.</text>
</comment>
<feature type="domain" description="Major facilitator superfamily (MFS) profile" evidence="16">
    <location>
        <begin position="1"/>
        <end position="426"/>
    </location>
</feature>
<name>B8BXQ5_THAPS</name>
<feature type="transmembrane region" description="Helical" evidence="15">
    <location>
        <begin position="373"/>
        <end position="393"/>
    </location>
</feature>
<evidence type="ECO:0000256" key="2">
    <source>
        <dbReference type="ARBA" id="ARBA00010992"/>
    </source>
</evidence>
<evidence type="ECO:0000256" key="12">
    <source>
        <dbReference type="ARBA" id="ARBA00044668"/>
    </source>
</evidence>
<dbReference type="GO" id="GO:0005737">
    <property type="term" value="C:cytoplasm"/>
    <property type="evidence" value="ECO:0007669"/>
    <property type="project" value="UniProtKB-ARBA"/>
</dbReference>
<comment type="catalytic activity">
    <reaction evidence="10">
        <text>D-xylose(out) = D-xylose(in)</text>
        <dbReference type="Rhea" id="RHEA:78427"/>
        <dbReference type="ChEBI" id="CHEBI:53455"/>
    </reaction>
    <physiologicalReaction direction="left-to-right" evidence="10">
        <dbReference type="Rhea" id="RHEA:78428"/>
    </physiologicalReaction>
</comment>
<dbReference type="Gene3D" id="1.20.1250.20">
    <property type="entry name" value="MFS general substrate transporter like domains"/>
    <property type="match status" value="1"/>
</dbReference>
<dbReference type="GO" id="GO:0055085">
    <property type="term" value="P:transmembrane transport"/>
    <property type="evidence" value="ECO:0000318"/>
    <property type="project" value="GO_Central"/>
</dbReference>
<evidence type="ECO:0000256" key="13">
    <source>
        <dbReference type="ARBA" id="ARBA00044710"/>
    </source>
</evidence>
<dbReference type="InParanoid" id="B8BXQ5"/>
<evidence type="ECO:0000256" key="4">
    <source>
        <dbReference type="ARBA" id="ARBA00022448"/>
    </source>
</evidence>
<sequence length="426" mass="45928">MAGLGGMIFGYDLGVIAGALDPLSKYFNLTTYQQEWVVSLMYVGGGLGAATGGFLCDWWGRKIAILVTDATFFVGAFWLYSARTVTDIYVGRLIMGYGVAVSGIADVAYLHELRGDRGSVVSVNEACISLGFLLAYAVAYVLDSDTSDGSWRTMFAFGGILALVQFFGMICMPESPVWLREKGRLDEAHLVDLRIRGVPTSDITSTIDNQLQRNRVSEQSFGQGIEMQATNVLPYRRQCIIAFFLATSQQLCGHTSILNFASDIFDTLGDTNSTTRLTVGIGVLKFFTTCVVIWKVEKMGRRVLLLSGMACIVVALAFLCIAFASQSDQDGTVHQYLGLAGVYGVAGGYAASFGPLTWLVTSELFPSSIRGRALGFATIVTYITAALVSRTFLSLQNAVGLSACFALYLLATVLSIGFVFLGVPDT</sequence>
<dbReference type="GO" id="GO:0016020">
    <property type="term" value="C:membrane"/>
    <property type="evidence" value="ECO:0000318"/>
    <property type="project" value="GO_Central"/>
</dbReference>
<dbReference type="RefSeq" id="XP_002288312.1">
    <property type="nucleotide sequence ID" value="XM_002288276.1"/>
</dbReference>
<feature type="transmembrane region" description="Helical" evidence="15">
    <location>
        <begin position="88"/>
        <end position="110"/>
    </location>
</feature>
<dbReference type="STRING" id="35128.B8BXQ5"/>
<feature type="transmembrane region" description="Helical" evidence="15">
    <location>
        <begin position="154"/>
        <end position="172"/>
    </location>
</feature>
<dbReference type="eggNOG" id="KOG0254">
    <property type="taxonomic scope" value="Eukaryota"/>
</dbReference>
<comment type="catalytic activity">
    <reaction evidence="11">
        <text>D-mannose(out) = D-mannose(in)</text>
        <dbReference type="Rhea" id="RHEA:78391"/>
        <dbReference type="ChEBI" id="CHEBI:4208"/>
    </reaction>
    <physiologicalReaction direction="left-to-right" evidence="11">
        <dbReference type="Rhea" id="RHEA:78392"/>
    </physiologicalReaction>
</comment>
<comment type="catalytic activity">
    <reaction evidence="9">
        <text>D-glucose(out) = D-glucose(in)</text>
        <dbReference type="Rhea" id="RHEA:60376"/>
        <dbReference type="ChEBI" id="CHEBI:4167"/>
    </reaction>
    <physiologicalReaction direction="left-to-right" evidence="9">
        <dbReference type="Rhea" id="RHEA:60377"/>
    </physiologicalReaction>
</comment>
<dbReference type="InterPro" id="IPR003663">
    <property type="entry name" value="Sugar/inositol_transpt"/>
</dbReference>
<dbReference type="PROSITE" id="PS00216">
    <property type="entry name" value="SUGAR_TRANSPORT_1"/>
    <property type="match status" value="1"/>
</dbReference>
<comment type="subcellular location">
    <subcellularLocation>
        <location evidence="1">Membrane</location>
        <topology evidence="1">Multi-pass membrane protein</topology>
    </subcellularLocation>
</comment>
<dbReference type="Proteomes" id="UP000001449">
    <property type="component" value="Chromosome 3"/>
</dbReference>
<feature type="transmembrane region" description="Helical" evidence="15">
    <location>
        <begin position="36"/>
        <end position="56"/>
    </location>
</feature>
<feature type="transmembrane region" description="Helical" evidence="15">
    <location>
        <begin position="122"/>
        <end position="142"/>
    </location>
</feature>
<feature type="transmembrane region" description="Helical" evidence="15">
    <location>
        <begin position="336"/>
        <end position="361"/>
    </location>
</feature>
<keyword evidence="18" id="KW-1185">Reference proteome</keyword>
<evidence type="ECO:0000256" key="10">
    <source>
        <dbReference type="ARBA" id="ARBA00044656"/>
    </source>
</evidence>
<dbReference type="FunFam" id="1.20.1250.20:FF:000118">
    <property type="entry name" value="D-xylose-proton symporter-like 3, chloroplastic"/>
    <property type="match status" value="1"/>
</dbReference>
<feature type="transmembrane region" description="Helical" evidence="15">
    <location>
        <begin position="63"/>
        <end position="82"/>
    </location>
</feature>
<dbReference type="PANTHER" id="PTHR48023">
    <property type="entry name" value="D-XYLOSE-PROTON SYMPORTER-LIKE 2"/>
    <property type="match status" value="1"/>
</dbReference>
<reference evidence="17 18" key="1">
    <citation type="journal article" date="2004" name="Science">
        <title>The genome of the diatom Thalassiosira pseudonana: ecology, evolution, and metabolism.</title>
        <authorList>
            <person name="Armbrust E.V."/>
            <person name="Berges J.A."/>
            <person name="Bowler C."/>
            <person name="Green B.R."/>
            <person name="Martinez D."/>
            <person name="Putnam N.H."/>
            <person name="Zhou S."/>
            <person name="Allen A.E."/>
            <person name="Apt K.E."/>
            <person name="Bechner M."/>
            <person name="Brzezinski M.A."/>
            <person name="Chaal B.K."/>
            <person name="Chiovitti A."/>
            <person name="Davis A.K."/>
            <person name="Demarest M.S."/>
            <person name="Detter J.C."/>
            <person name="Glavina T."/>
            <person name="Goodstein D."/>
            <person name="Hadi M.Z."/>
            <person name="Hellsten U."/>
            <person name="Hildebrand M."/>
            <person name="Jenkins B.D."/>
            <person name="Jurka J."/>
            <person name="Kapitonov V.V."/>
            <person name="Kroger N."/>
            <person name="Lau W.W."/>
            <person name="Lane T.W."/>
            <person name="Larimer F.W."/>
            <person name="Lippmeier J.C."/>
            <person name="Lucas S."/>
            <person name="Medina M."/>
            <person name="Montsant A."/>
            <person name="Obornik M."/>
            <person name="Parker M.S."/>
            <person name="Palenik B."/>
            <person name="Pazour G.J."/>
            <person name="Richardson P.M."/>
            <person name="Rynearson T.A."/>
            <person name="Saito M.A."/>
            <person name="Schwartz D.C."/>
            <person name="Thamatrakoln K."/>
            <person name="Valentin K."/>
            <person name="Vardi A."/>
            <person name="Wilkerson F.P."/>
            <person name="Rokhsar D.S."/>
        </authorList>
    </citation>
    <scope>NUCLEOTIDE SEQUENCE [LARGE SCALE GENOMIC DNA]</scope>
    <source>
        <strain evidence="17 18">CCMP1335</strain>
    </source>
</reference>
<evidence type="ECO:0000256" key="1">
    <source>
        <dbReference type="ARBA" id="ARBA00004141"/>
    </source>
</evidence>
<organism evidence="17 18">
    <name type="scientific">Thalassiosira pseudonana</name>
    <name type="common">Marine diatom</name>
    <name type="synonym">Cyclotella nana</name>
    <dbReference type="NCBI Taxonomy" id="35128"/>
    <lineage>
        <taxon>Eukaryota</taxon>
        <taxon>Sar</taxon>
        <taxon>Stramenopiles</taxon>
        <taxon>Ochrophyta</taxon>
        <taxon>Bacillariophyta</taxon>
        <taxon>Coscinodiscophyceae</taxon>
        <taxon>Thalassiosirophycidae</taxon>
        <taxon>Thalassiosirales</taxon>
        <taxon>Thalassiosiraceae</taxon>
        <taxon>Thalassiosira</taxon>
    </lineage>
</organism>
<dbReference type="PANTHER" id="PTHR48023:SF4">
    <property type="entry name" value="D-XYLOSE-PROTON SYMPORTER-LIKE 2"/>
    <property type="match status" value="1"/>
</dbReference>
<accession>B8BXQ5</accession>
<dbReference type="EMBL" id="CM000640">
    <property type="protein sequence ID" value="EED93748.1"/>
    <property type="molecule type" value="Genomic_DNA"/>
</dbReference>
<dbReference type="PaxDb" id="35128-Thaps14527"/>
<keyword evidence="7 15" id="KW-0472">Membrane</keyword>
<dbReference type="InterPro" id="IPR005828">
    <property type="entry name" value="MFS_sugar_transport-like"/>
</dbReference>
<evidence type="ECO:0000256" key="9">
    <source>
        <dbReference type="ARBA" id="ARBA00044648"/>
    </source>
</evidence>
<protein>
    <recommendedName>
        <fullName evidence="14">Hexose transporter 1</fullName>
    </recommendedName>
</protein>
<feature type="transmembrane region" description="Helical" evidence="15">
    <location>
        <begin position="399"/>
        <end position="423"/>
    </location>
</feature>
<evidence type="ECO:0000256" key="8">
    <source>
        <dbReference type="ARBA" id="ARBA00044637"/>
    </source>
</evidence>
<dbReference type="GeneID" id="7448734"/>
<dbReference type="InterPro" id="IPR036259">
    <property type="entry name" value="MFS_trans_sf"/>
</dbReference>
<dbReference type="AlphaFoldDB" id="B8BXQ5"/>
<reference evidence="17 18" key="2">
    <citation type="journal article" date="2008" name="Nature">
        <title>The Phaeodactylum genome reveals the evolutionary history of diatom genomes.</title>
        <authorList>
            <person name="Bowler C."/>
            <person name="Allen A.E."/>
            <person name="Badger J.H."/>
            <person name="Grimwood J."/>
            <person name="Jabbari K."/>
            <person name="Kuo A."/>
            <person name="Maheswari U."/>
            <person name="Martens C."/>
            <person name="Maumus F."/>
            <person name="Otillar R.P."/>
            <person name="Rayko E."/>
            <person name="Salamov A."/>
            <person name="Vandepoele K."/>
            <person name="Beszteri B."/>
            <person name="Gruber A."/>
            <person name="Heijde M."/>
            <person name="Katinka M."/>
            <person name="Mock T."/>
            <person name="Valentin K."/>
            <person name="Verret F."/>
            <person name="Berges J.A."/>
            <person name="Brownlee C."/>
            <person name="Cadoret J.P."/>
            <person name="Chiovitti A."/>
            <person name="Choi C.J."/>
            <person name="Coesel S."/>
            <person name="De Martino A."/>
            <person name="Detter J.C."/>
            <person name="Durkin C."/>
            <person name="Falciatore A."/>
            <person name="Fournet J."/>
            <person name="Haruta M."/>
            <person name="Huysman M.J."/>
            <person name="Jenkins B.D."/>
            <person name="Jiroutova K."/>
            <person name="Jorgensen R.E."/>
            <person name="Joubert Y."/>
            <person name="Kaplan A."/>
            <person name="Kroger N."/>
            <person name="Kroth P.G."/>
            <person name="La Roche J."/>
            <person name="Lindquist E."/>
            <person name="Lommer M."/>
            <person name="Martin-Jezequel V."/>
            <person name="Lopez P.J."/>
            <person name="Lucas S."/>
            <person name="Mangogna M."/>
            <person name="McGinnis K."/>
            <person name="Medlin L.K."/>
            <person name="Montsant A."/>
            <person name="Oudot-Le Secq M.P."/>
            <person name="Napoli C."/>
            <person name="Obornik M."/>
            <person name="Parker M.S."/>
            <person name="Petit J.L."/>
            <person name="Porcel B.M."/>
            <person name="Poulsen N."/>
            <person name="Robison M."/>
            <person name="Rychlewski L."/>
            <person name="Rynearson T.A."/>
            <person name="Schmutz J."/>
            <person name="Shapiro H."/>
            <person name="Siaut M."/>
            <person name="Stanley M."/>
            <person name="Sussman M.R."/>
            <person name="Taylor A.R."/>
            <person name="Vardi A."/>
            <person name="von Dassow P."/>
            <person name="Vyverman W."/>
            <person name="Willis A."/>
            <person name="Wyrwicz L.S."/>
            <person name="Rokhsar D.S."/>
            <person name="Weissenbach J."/>
            <person name="Armbrust E.V."/>
            <person name="Green B.R."/>
            <person name="Van de Peer Y."/>
            <person name="Grigoriev I.V."/>
        </authorList>
    </citation>
    <scope>NUCLEOTIDE SEQUENCE [LARGE SCALE GENOMIC DNA]</scope>
    <source>
        <strain evidence="17 18">CCMP1335</strain>
    </source>
</reference>
<evidence type="ECO:0000259" key="16">
    <source>
        <dbReference type="PROSITE" id="PS50850"/>
    </source>
</evidence>
<evidence type="ECO:0000256" key="5">
    <source>
        <dbReference type="ARBA" id="ARBA00022692"/>
    </source>
</evidence>
<comment type="similarity">
    <text evidence="2">Belongs to the major facilitator superfamily. Sugar transporter (TC 2.A.1.1) family.</text>
</comment>
<evidence type="ECO:0000256" key="7">
    <source>
        <dbReference type="ARBA" id="ARBA00023136"/>
    </source>
</evidence>
<comment type="catalytic activity">
    <reaction evidence="12">
        <text>D-glucosamine(out) = D-glucosamine(in)</text>
        <dbReference type="Rhea" id="RHEA:78423"/>
        <dbReference type="ChEBI" id="CHEBI:58723"/>
    </reaction>
    <physiologicalReaction direction="left-to-right" evidence="12">
        <dbReference type="Rhea" id="RHEA:78424"/>
    </physiologicalReaction>
</comment>
<dbReference type="KEGG" id="tps:THAPSDRAFT_14527"/>
<proteinExistence type="inferred from homology"/>
<dbReference type="SUPFAM" id="SSF103473">
    <property type="entry name" value="MFS general substrate transporter"/>
    <property type="match status" value="1"/>
</dbReference>
<dbReference type="HOGENOM" id="CLU_001265_30_5_1"/>
<dbReference type="GO" id="GO:0022857">
    <property type="term" value="F:transmembrane transporter activity"/>
    <property type="evidence" value="ECO:0000318"/>
    <property type="project" value="GO_Central"/>
</dbReference>
<evidence type="ECO:0000256" key="11">
    <source>
        <dbReference type="ARBA" id="ARBA00044662"/>
    </source>
</evidence>
<comment type="catalytic activity">
    <reaction evidence="8">
        <text>D-galactose(in) = D-galactose(out)</text>
        <dbReference type="Rhea" id="RHEA:34915"/>
        <dbReference type="ChEBI" id="CHEBI:4139"/>
    </reaction>
    <physiologicalReaction direction="right-to-left" evidence="8">
        <dbReference type="Rhea" id="RHEA:34917"/>
    </physiologicalReaction>
</comment>
<evidence type="ECO:0000313" key="18">
    <source>
        <dbReference type="Proteomes" id="UP000001449"/>
    </source>
</evidence>
<evidence type="ECO:0000256" key="3">
    <source>
        <dbReference type="ARBA" id="ARBA00011738"/>
    </source>
</evidence>
<evidence type="ECO:0000256" key="6">
    <source>
        <dbReference type="ARBA" id="ARBA00022989"/>
    </source>
</evidence>
<dbReference type="InterPro" id="IPR050820">
    <property type="entry name" value="MFS_Sugar_Transporter"/>
</dbReference>
<comment type="catalytic activity">
    <reaction evidence="13">
        <text>D-fructose(out) = D-fructose(in)</text>
        <dbReference type="Rhea" id="RHEA:60372"/>
        <dbReference type="ChEBI" id="CHEBI:37721"/>
    </reaction>
    <physiologicalReaction direction="left-to-right" evidence="13">
        <dbReference type="Rhea" id="RHEA:60373"/>
    </physiologicalReaction>
</comment>
<feature type="non-terminal residue" evidence="17">
    <location>
        <position position="426"/>
    </location>
</feature>
<keyword evidence="6 15" id="KW-1133">Transmembrane helix</keyword>
<dbReference type="Pfam" id="PF00083">
    <property type="entry name" value="Sugar_tr"/>
    <property type="match status" value="1"/>
</dbReference>
<keyword evidence="4" id="KW-0813">Transport</keyword>
<dbReference type="InterPro" id="IPR005829">
    <property type="entry name" value="Sugar_transporter_CS"/>
</dbReference>
<gene>
    <name evidence="17" type="ORF">THAPSDRAFT_14527</name>
</gene>
<evidence type="ECO:0000256" key="15">
    <source>
        <dbReference type="SAM" id="Phobius"/>
    </source>
</evidence>
<dbReference type="OMA" id="APMYCTE"/>
<dbReference type="PROSITE" id="PS50850">
    <property type="entry name" value="MFS"/>
    <property type="match status" value="1"/>
</dbReference>
<evidence type="ECO:0000313" key="17">
    <source>
        <dbReference type="EMBL" id="EED93748.1"/>
    </source>
</evidence>
<feature type="transmembrane region" description="Helical" evidence="15">
    <location>
        <begin position="303"/>
        <end position="324"/>
    </location>
</feature>
<dbReference type="PRINTS" id="PR00171">
    <property type="entry name" value="SUGRTRNSPORT"/>
</dbReference>
<keyword evidence="5 15" id="KW-0812">Transmembrane</keyword>
<dbReference type="InterPro" id="IPR020846">
    <property type="entry name" value="MFS_dom"/>
</dbReference>